<name>A0A1F6M7J5_9BACT</name>
<dbReference type="EMBL" id="MFQD01000041">
    <property type="protein sequence ID" value="OGH67579.1"/>
    <property type="molecule type" value="Genomic_DNA"/>
</dbReference>
<organism evidence="2 3">
    <name type="scientific">Candidatus Magasanikbacteria bacterium RIFCSPHIGHO2_02_FULL_50_9b</name>
    <dbReference type="NCBI Taxonomy" id="1798682"/>
    <lineage>
        <taxon>Bacteria</taxon>
        <taxon>Candidatus Magasanikiibacteriota</taxon>
    </lineage>
</organism>
<dbReference type="Proteomes" id="UP000176532">
    <property type="component" value="Unassembled WGS sequence"/>
</dbReference>
<keyword evidence="1" id="KW-1133">Transmembrane helix</keyword>
<reference evidence="2 3" key="1">
    <citation type="journal article" date="2016" name="Nat. Commun.">
        <title>Thousands of microbial genomes shed light on interconnected biogeochemical processes in an aquifer system.</title>
        <authorList>
            <person name="Anantharaman K."/>
            <person name="Brown C.T."/>
            <person name="Hug L.A."/>
            <person name="Sharon I."/>
            <person name="Castelle C.J."/>
            <person name="Probst A.J."/>
            <person name="Thomas B.C."/>
            <person name="Singh A."/>
            <person name="Wilkins M.J."/>
            <person name="Karaoz U."/>
            <person name="Brodie E.L."/>
            <person name="Williams K.H."/>
            <person name="Hubbard S.S."/>
            <person name="Banfield J.F."/>
        </authorList>
    </citation>
    <scope>NUCLEOTIDE SEQUENCE [LARGE SCALE GENOMIC DNA]</scope>
</reference>
<evidence type="ECO:0000313" key="2">
    <source>
        <dbReference type="EMBL" id="OGH67579.1"/>
    </source>
</evidence>
<keyword evidence="1" id="KW-0472">Membrane</keyword>
<dbReference type="AlphaFoldDB" id="A0A1F6M7J5"/>
<proteinExistence type="predicted"/>
<accession>A0A1F6M7J5</accession>
<evidence type="ECO:0000256" key="1">
    <source>
        <dbReference type="SAM" id="Phobius"/>
    </source>
</evidence>
<sequence>MAAKNKDIVLGARWTAGFMTNFLAAAERAGVGFEELHRLGMDKEKGAALLAKLMQEVIAARPSRQQKAAPVAVAPAEICETCETSVSVFIDVNYDLSFEGRDAKLKLTYHNSSVVDANFKASDVLRSFEHGMAQREFKVYRPKRRISSEAVIALMKKDGFRPATARELLAYYVDQLLAQKFERWFLFVALGTVWLGCVVYLRLDPANRSLDLDTFDSDWYTDHEFLAVRESE</sequence>
<keyword evidence="1" id="KW-0812">Transmembrane</keyword>
<gene>
    <name evidence="2" type="ORF">A3C15_04010</name>
</gene>
<comment type="caution">
    <text evidence="2">The sequence shown here is derived from an EMBL/GenBank/DDBJ whole genome shotgun (WGS) entry which is preliminary data.</text>
</comment>
<feature type="transmembrane region" description="Helical" evidence="1">
    <location>
        <begin position="184"/>
        <end position="203"/>
    </location>
</feature>
<evidence type="ECO:0000313" key="3">
    <source>
        <dbReference type="Proteomes" id="UP000176532"/>
    </source>
</evidence>
<protein>
    <submittedName>
        <fullName evidence="2">Uncharacterized protein</fullName>
    </submittedName>
</protein>